<sequence>MIVDDHGNDRCERHPCVNGDTYFLVRVCFVESATGRSIWLTLFDQCMAGLLGVNAEELSLIHESMPMHKLNTGRNTRVTHH</sequence>
<reference evidence="1" key="1">
    <citation type="journal article" date="2023" name="Mol. Biol. Evol.">
        <title>Third-Generation Sequencing Reveals the Adaptive Role of the Epigenome in Three Deep-Sea Polychaetes.</title>
        <authorList>
            <person name="Perez M."/>
            <person name="Aroh O."/>
            <person name="Sun Y."/>
            <person name="Lan Y."/>
            <person name="Juniper S.K."/>
            <person name="Young C.R."/>
            <person name="Angers B."/>
            <person name="Qian P.Y."/>
        </authorList>
    </citation>
    <scope>NUCLEOTIDE SEQUENCE</scope>
    <source>
        <strain evidence="1">R07B-5</strain>
    </source>
</reference>
<proteinExistence type="predicted"/>
<dbReference type="Proteomes" id="UP001209878">
    <property type="component" value="Unassembled WGS sequence"/>
</dbReference>
<organism evidence="1 2">
    <name type="scientific">Ridgeia piscesae</name>
    <name type="common">Tubeworm</name>
    <dbReference type="NCBI Taxonomy" id="27915"/>
    <lineage>
        <taxon>Eukaryota</taxon>
        <taxon>Metazoa</taxon>
        <taxon>Spiralia</taxon>
        <taxon>Lophotrochozoa</taxon>
        <taxon>Annelida</taxon>
        <taxon>Polychaeta</taxon>
        <taxon>Sedentaria</taxon>
        <taxon>Canalipalpata</taxon>
        <taxon>Sabellida</taxon>
        <taxon>Siboglinidae</taxon>
        <taxon>Ridgeia</taxon>
    </lineage>
</organism>
<evidence type="ECO:0000313" key="1">
    <source>
        <dbReference type="EMBL" id="KAK2172052.1"/>
    </source>
</evidence>
<evidence type="ECO:0000313" key="2">
    <source>
        <dbReference type="Proteomes" id="UP001209878"/>
    </source>
</evidence>
<keyword evidence="2" id="KW-1185">Reference proteome</keyword>
<dbReference type="EMBL" id="JAODUO010000996">
    <property type="protein sequence ID" value="KAK2172052.1"/>
    <property type="molecule type" value="Genomic_DNA"/>
</dbReference>
<dbReference type="AlphaFoldDB" id="A0AAD9KJ15"/>
<name>A0AAD9KJ15_RIDPI</name>
<protein>
    <submittedName>
        <fullName evidence="1">Uncharacterized protein</fullName>
    </submittedName>
</protein>
<comment type="caution">
    <text evidence="1">The sequence shown here is derived from an EMBL/GenBank/DDBJ whole genome shotgun (WGS) entry which is preliminary data.</text>
</comment>
<accession>A0AAD9KJ15</accession>
<gene>
    <name evidence="1" type="ORF">NP493_997g01063</name>
</gene>